<comment type="caution">
    <text evidence="2">The sequence shown here is derived from an EMBL/GenBank/DDBJ whole genome shotgun (WGS) entry which is preliminary data.</text>
</comment>
<accession>A0A931D9W9</accession>
<name>A0A931D9W9_9MICC</name>
<feature type="domain" description="Polysaccharide pyruvyl transferase" evidence="1">
    <location>
        <begin position="17"/>
        <end position="269"/>
    </location>
</feature>
<dbReference type="EMBL" id="JADOTZ010000001">
    <property type="protein sequence ID" value="MBG6083516.1"/>
    <property type="molecule type" value="Genomic_DNA"/>
</dbReference>
<dbReference type="InterPro" id="IPR007345">
    <property type="entry name" value="Polysacch_pyruvyl_Trfase"/>
</dbReference>
<evidence type="ECO:0000259" key="1">
    <source>
        <dbReference type="Pfam" id="PF04230"/>
    </source>
</evidence>
<dbReference type="GO" id="GO:0016740">
    <property type="term" value="F:transferase activity"/>
    <property type="evidence" value="ECO:0007669"/>
    <property type="project" value="UniProtKB-KW"/>
</dbReference>
<dbReference type="Pfam" id="PF04230">
    <property type="entry name" value="PS_pyruv_trans"/>
    <property type="match status" value="1"/>
</dbReference>
<dbReference type="PANTHER" id="PTHR36836">
    <property type="entry name" value="COLANIC ACID BIOSYNTHESIS PROTEIN WCAK"/>
    <property type="match status" value="1"/>
</dbReference>
<protein>
    <submittedName>
        <fullName evidence="2">Polysaccharide pyruvyl transferase WcaK-like protein</fullName>
    </submittedName>
</protein>
<dbReference type="RefSeq" id="WP_196834941.1">
    <property type="nucleotide sequence ID" value="NZ_JADOTZ010000001.1"/>
</dbReference>
<reference evidence="2" key="1">
    <citation type="submission" date="2020-11" db="EMBL/GenBank/DDBJ databases">
        <title>Sequencing the genomes of 1000 actinobacteria strains.</title>
        <authorList>
            <person name="Klenk H.-P."/>
        </authorList>
    </citation>
    <scope>NUCLEOTIDE SEQUENCE</scope>
    <source>
        <strain evidence="2">DSM 26152</strain>
    </source>
</reference>
<dbReference type="PANTHER" id="PTHR36836:SF1">
    <property type="entry name" value="COLANIC ACID BIOSYNTHESIS PROTEIN WCAK"/>
    <property type="match status" value="1"/>
</dbReference>
<keyword evidence="3" id="KW-1185">Reference proteome</keyword>
<dbReference type="Proteomes" id="UP000625033">
    <property type="component" value="Unassembled WGS sequence"/>
</dbReference>
<sequence length="379" mass="42180">MRTRKKIGLIGFFGWGNYGDELFLNLWKDRLGGLFDAEPINTKLAVPYFDEPAEQVAEKYDAFIIGGGDLVIPSKISQLYWDPAWLAKPVYIAGVGVPTWITHENKTVVKKMREFFRHPNVKSISARDEESAEWIRTRLRPRVPVRVSPDLVFSMDMPEPRSYPQKTLGVVVRYRRSGADDYSNVATLAAAARKEGYSVVAIVLGTGQTGQADVDVARTLPFDVDEIIHSESIDEISSAIGGLDALASMKFHGTVVAASYGVPTIVLSPTSKSQNLYRLLDRSPLLSHLEDEDVADKLPLTRLRVPDLLIDELHRRSDAELRRLVDQIQRENDPAGYAQRLATRTAHTAASTASSAQARLGTALGWRLKKLRQRLDSGK</sequence>
<dbReference type="AlphaFoldDB" id="A0A931D9W9"/>
<evidence type="ECO:0000313" key="3">
    <source>
        <dbReference type="Proteomes" id="UP000625033"/>
    </source>
</evidence>
<organism evidence="2 3">
    <name type="scientific">Zhihengliuella flava</name>
    <dbReference type="NCBI Taxonomy" id="1285193"/>
    <lineage>
        <taxon>Bacteria</taxon>
        <taxon>Bacillati</taxon>
        <taxon>Actinomycetota</taxon>
        <taxon>Actinomycetes</taxon>
        <taxon>Micrococcales</taxon>
        <taxon>Micrococcaceae</taxon>
        <taxon>Zhihengliuella</taxon>
    </lineage>
</organism>
<proteinExistence type="predicted"/>
<gene>
    <name evidence="2" type="ORF">IW252_000283</name>
</gene>
<keyword evidence="2" id="KW-0808">Transferase</keyword>
<evidence type="ECO:0000313" key="2">
    <source>
        <dbReference type="EMBL" id="MBG6083516.1"/>
    </source>
</evidence>